<keyword evidence="2" id="KW-1185">Reference proteome</keyword>
<comment type="caution">
    <text evidence="1">The sequence shown here is derived from an EMBL/GenBank/DDBJ whole genome shotgun (WGS) entry which is preliminary data.</text>
</comment>
<evidence type="ECO:0000313" key="2">
    <source>
        <dbReference type="Proteomes" id="UP000001861"/>
    </source>
</evidence>
<dbReference type="Proteomes" id="UP000001861">
    <property type="component" value="Unassembled WGS sequence"/>
</dbReference>
<reference evidence="1 2" key="1">
    <citation type="journal article" date="2010" name="Proc. Natl. Acad. Sci. U.S.A.">
        <title>Insights into evolution of multicellular fungi from the assembled chromosomes of the mushroom Coprinopsis cinerea (Coprinus cinereus).</title>
        <authorList>
            <person name="Stajich J.E."/>
            <person name="Wilke S.K."/>
            <person name="Ahren D."/>
            <person name="Au C.H."/>
            <person name="Birren B.W."/>
            <person name="Borodovsky M."/>
            <person name="Burns C."/>
            <person name="Canback B."/>
            <person name="Casselton L.A."/>
            <person name="Cheng C.K."/>
            <person name="Deng J."/>
            <person name="Dietrich F.S."/>
            <person name="Fargo D.C."/>
            <person name="Farman M.L."/>
            <person name="Gathman A.C."/>
            <person name="Goldberg J."/>
            <person name="Guigo R."/>
            <person name="Hoegger P.J."/>
            <person name="Hooker J.B."/>
            <person name="Huggins A."/>
            <person name="James T.Y."/>
            <person name="Kamada T."/>
            <person name="Kilaru S."/>
            <person name="Kodira C."/>
            <person name="Kues U."/>
            <person name="Kupfer D."/>
            <person name="Kwan H.S."/>
            <person name="Lomsadze A."/>
            <person name="Li W."/>
            <person name="Lilly W.W."/>
            <person name="Ma L.J."/>
            <person name="Mackey A.J."/>
            <person name="Manning G."/>
            <person name="Martin F."/>
            <person name="Muraguchi H."/>
            <person name="Natvig D.O."/>
            <person name="Palmerini H."/>
            <person name="Ramesh M.A."/>
            <person name="Rehmeyer C.J."/>
            <person name="Roe B.A."/>
            <person name="Shenoy N."/>
            <person name="Stanke M."/>
            <person name="Ter-Hovhannisyan V."/>
            <person name="Tunlid A."/>
            <person name="Velagapudi R."/>
            <person name="Vision T.J."/>
            <person name="Zeng Q."/>
            <person name="Zolan M.E."/>
            <person name="Pukkila P.J."/>
        </authorList>
    </citation>
    <scope>NUCLEOTIDE SEQUENCE [LARGE SCALE GENOMIC DNA]</scope>
    <source>
        <strain evidence="2">Okayama-7 / 130 / ATCC MYA-4618 / FGSC 9003</strain>
    </source>
</reference>
<dbReference type="AlphaFoldDB" id="A8NT11"/>
<dbReference type="KEGG" id="cci:CC1G_13236"/>
<dbReference type="GeneID" id="6012675"/>
<proteinExistence type="predicted"/>
<dbReference type="VEuPathDB" id="FungiDB:CC1G_13236"/>
<evidence type="ECO:0000313" key="1">
    <source>
        <dbReference type="EMBL" id="EAU85684.2"/>
    </source>
</evidence>
<dbReference type="HOGENOM" id="CLU_098709_0_0_1"/>
<dbReference type="InParanoid" id="A8NT11"/>
<organism evidence="1 2">
    <name type="scientific">Coprinopsis cinerea (strain Okayama-7 / 130 / ATCC MYA-4618 / FGSC 9003)</name>
    <name type="common">Inky cap fungus</name>
    <name type="synonym">Hormographiella aspergillata</name>
    <dbReference type="NCBI Taxonomy" id="240176"/>
    <lineage>
        <taxon>Eukaryota</taxon>
        <taxon>Fungi</taxon>
        <taxon>Dikarya</taxon>
        <taxon>Basidiomycota</taxon>
        <taxon>Agaricomycotina</taxon>
        <taxon>Agaricomycetes</taxon>
        <taxon>Agaricomycetidae</taxon>
        <taxon>Agaricales</taxon>
        <taxon>Agaricineae</taxon>
        <taxon>Psathyrellaceae</taxon>
        <taxon>Coprinopsis</taxon>
    </lineage>
</organism>
<dbReference type="EMBL" id="AACS02000004">
    <property type="protein sequence ID" value="EAU85684.2"/>
    <property type="molecule type" value="Genomic_DNA"/>
</dbReference>
<sequence>MRRKLRKKCVGDCGKIVSEMAEIREMCRELRKNVSGIAEICRELWKNVLEIAECVRMYQLYLLGVGKPLQELEFAEDVRNPGVRNLLKVLVMYSKRWKRTKEIRDLLKALETPKRRQELIQGVGDIGNSLKALGTRSRSQEFIEDIGHLLREPETVRGLSFLPATYHLNRCQGFDQGVQNQQKMLGIH</sequence>
<accession>A8NT11</accession>
<name>A8NT11_COPC7</name>
<dbReference type="RefSeq" id="XP_001836133.2">
    <property type="nucleotide sequence ID" value="XM_001836081.2"/>
</dbReference>
<gene>
    <name evidence="1" type="ORF">CC1G_13236</name>
</gene>
<protein>
    <submittedName>
        <fullName evidence="1">Uncharacterized protein</fullName>
    </submittedName>
</protein>